<feature type="region of interest" description="Disordered" evidence="8">
    <location>
        <begin position="373"/>
        <end position="433"/>
    </location>
</feature>
<dbReference type="InterPro" id="IPR036864">
    <property type="entry name" value="Zn2-C6_fun-type_DNA-bd_sf"/>
</dbReference>
<dbReference type="Pfam" id="PF00172">
    <property type="entry name" value="Zn_clus"/>
    <property type="match status" value="1"/>
</dbReference>
<evidence type="ECO:0000256" key="5">
    <source>
        <dbReference type="ARBA" id="ARBA00023125"/>
    </source>
</evidence>
<protein>
    <recommendedName>
        <fullName evidence="9">Zn(2)-C6 fungal-type domain-containing protein</fullName>
    </recommendedName>
</protein>
<feature type="compositionally biased region" description="Polar residues" evidence="8">
    <location>
        <begin position="411"/>
        <end position="427"/>
    </location>
</feature>
<accession>A0A316YNK1</accession>
<dbReference type="GeneID" id="37043765"/>
<dbReference type="InterPro" id="IPR001138">
    <property type="entry name" value="Zn2Cys6_DnaBD"/>
</dbReference>
<dbReference type="RefSeq" id="XP_025378047.1">
    <property type="nucleotide sequence ID" value="XM_025521849.1"/>
</dbReference>
<keyword evidence="2" id="KW-0479">Metal-binding</keyword>
<keyword evidence="3" id="KW-0862">Zinc</keyword>
<evidence type="ECO:0000256" key="4">
    <source>
        <dbReference type="ARBA" id="ARBA00023015"/>
    </source>
</evidence>
<feature type="compositionally biased region" description="Polar residues" evidence="8">
    <location>
        <begin position="905"/>
        <end position="919"/>
    </location>
</feature>
<keyword evidence="4" id="KW-0805">Transcription regulation</keyword>
<gene>
    <name evidence="10" type="ORF">FA10DRAFT_267282</name>
</gene>
<proteinExistence type="predicted"/>
<organism evidence="10 11">
    <name type="scientific">Acaromyces ingoldii</name>
    <dbReference type="NCBI Taxonomy" id="215250"/>
    <lineage>
        <taxon>Eukaryota</taxon>
        <taxon>Fungi</taxon>
        <taxon>Dikarya</taxon>
        <taxon>Basidiomycota</taxon>
        <taxon>Ustilaginomycotina</taxon>
        <taxon>Exobasidiomycetes</taxon>
        <taxon>Exobasidiales</taxon>
        <taxon>Cryptobasidiaceae</taxon>
        <taxon>Acaromyces</taxon>
    </lineage>
</organism>
<feature type="compositionally biased region" description="Basic and acidic residues" evidence="8">
    <location>
        <begin position="373"/>
        <end position="397"/>
    </location>
</feature>
<evidence type="ECO:0000259" key="9">
    <source>
        <dbReference type="PROSITE" id="PS50048"/>
    </source>
</evidence>
<evidence type="ECO:0000313" key="10">
    <source>
        <dbReference type="EMBL" id="PWN90849.1"/>
    </source>
</evidence>
<dbReference type="OrthoDB" id="2123952at2759"/>
<name>A0A316YNK1_9BASI</name>
<feature type="region of interest" description="Disordered" evidence="8">
    <location>
        <begin position="1045"/>
        <end position="1077"/>
    </location>
</feature>
<feature type="compositionally biased region" description="Polar residues" evidence="8">
    <location>
        <begin position="1068"/>
        <end position="1077"/>
    </location>
</feature>
<dbReference type="InParanoid" id="A0A316YNK1"/>
<dbReference type="InterPro" id="IPR007219">
    <property type="entry name" value="XnlR_reg_dom"/>
</dbReference>
<feature type="compositionally biased region" description="Polar residues" evidence="8">
    <location>
        <begin position="1045"/>
        <end position="1058"/>
    </location>
</feature>
<dbReference type="PANTHER" id="PTHR31313:SF78">
    <property type="entry name" value="TRANSCRIPTION FACTOR DOMAIN-CONTAINING PROTEIN"/>
    <property type="match status" value="1"/>
</dbReference>
<dbReference type="Proteomes" id="UP000245768">
    <property type="component" value="Unassembled WGS sequence"/>
</dbReference>
<dbReference type="EMBL" id="KZ819636">
    <property type="protein sequence ID" value="PWN90849.1"/>
    <property type="molecule type" value="Genomic_DNA"/>
</dbReference>
<dbReference type="STRING" id="215250.A0A316YNK1"/>
<evidence type="ECO:0000256" key="1">
    <source>
        <dbReference type="ARBA" id="ARBA00004123"/>
    </source>
</evidence>
<evidence type="ECO:0000256" key="3">
    <source>
        <dbReference type="ARBA" id="ARBA00022833"/>
    </source>
</evidence>
<dbReference type="SUPFAM" id="SSF57701">
    <property type="entry name" value="Zn2/Cys6 DNA-binding domain"/>
    <property type="match status" value="1"/>
</dbReference>
<dbReference type="GO" id="GO:0000981">
    <property type="term" value="F:DNA-binding transcription factor activity, RNA polymerase II-specific"/>
    <property type="evidence" value="ECO:0007669"/>
    <property type="project" value="InterPro"/>
</dbReference>
<feature type="compositionally biased region" description="Basic residues" evidence="8">
    <location>
        <begin position="79"/>
        <end position="88"/>
    </location>
</feature>
<comment type="subcellular location">
    <subcellularLocation>
        <location evidence="1">Nucleus</location>
    </subcellularLocation>
</comment>
<dbReference type="GO" id="GO:0003677">
    <property type="term" value="F:DNA binding"/>
    <property type="evidence" value="ECO:0007669"/>
    <property type="project" value="UniProtKB-KW"/>
</dbReference>
<keyword evidence="5" id="KW-0238">DNA-binding</keyword>
<feature type="region of interest" description="Disordered" evidence="8">
    <location>
        <begin position="1"/>
        <end position="58"/>
    </location>
</feature>
<feature type="region of interest" description="Disordered" evidence="8">
    <location>
        <begin position="79"/>
        <end position="129"/>
    </location>
</feature>
<dbReference type="CDD" id="cd12148">
    <property type="entry name" value="fungal_TF_MHR"/>
    <property type="match status" value="1"/>
</dbReference>
<reference evidence="10 11" key="1">
    <citation type="journal article" date="2018" name="Mol. Biol. Evol.">
        <title>Broad Genomic Sampling Reveals a Smut Pathogenic Ancestry of the Fungal Clade Ustilaginomycotina.</title>
        <authorList>
            <person name="Kijpornyongpan T."/>
            <person name="Mondo S.J."/>
            <person name="Barry K."/>
            <person name="Sandor L."/>
            <person name="Lee J."/>
            <person name="Lipzen A."/>
            <person name="Pangilinan J."/>
            <person name="LaButti K."/>
            <person name="Hainaut M."/>
            <person name="Henrissat B."/>
            <person name="Grigoriev I.V."/>
            <person name="Spatafora J.W."/>
            <person name="Aime M.C."/>
        </authorList>
    </citation>
    <scope>NUCLEOTIDE SEQUENCE [LARGE SCALE GENOMIC DNA]</scope>
    <source>
        <strain evidence="10 11">MCA 4198</strain>
    </source>
</reference>
<evidence type="ECO:0000256" key="7">
    <source>
        <dbReference type="ARBA" id="ARBA00023242"/>
    </source>
</evidence>
<dbReference type="GO" id="GO:0006351">
    <property type="term" value="P:DNA-templated transcription"/>
    <property type="evidence" value="ECO:0007669"/>
    <property type="project" value="InterPro"/>
</dbReference>
<keyword evidence="11" id="KW-1185">Reference proteome</keyword>
<dbReference type="PROSITE" id="PS00463">
    <property type="entry name" value="ZN2_CY6_FUNGAL_1"/>
    <property type="match status" value="1"/>
</dbReference>
<dbReference type="InterPro" id="IPR051615">
    <property type="entry name" value="Transcr_Regulatory_Elem"/>
</dbReference>
<dbReference type="Pfam" id="PF04082">
    <property type="entry name" value="Fungal_trans"/>
    <property type="match status" value="1"/>
</dbReference>
<evidence type="ECO:0000256" key="2">
    <source>
        <dbReference type="ARBA" id="ARBA00022723"/>
    </source>
</evidence>
<dbReference type="GO" id="GO:0008270">
    <property type="term" value="F:zinc ion binding"/>
    <property type="evidence" value="ECO:0007669"/>
    <property type="project" value="InterPro"/>
</dbReference>
<feature type="domain" description="Zn(2)-C6 fungal-type" evidence="9">
    <location>
        <begin position="182"/>
        <end position="211"/>
    </location>
</feature>
<keyword evidence="6" id="KW-0804">Transcription</keyword>
<keyword evidence="7" id="KW-0539">Nucleus</keyword>
<feature type="region of interest" description="Disordered" evidence="8">
    <location>
        <begin position="207"/>
        <end position="243"/>
    </location>
</feature>
<evidence type="ECO:0000256" key="8">
    <source>
        <dbReference type="SAM" id="MobiDB-lite"/>
    </source>
</evidence>
<dbReference type="GO" id="GO:0005634">
    <property type="term" value="C:nucleus"/>
    <property type="evidence" value="ECO:0007669"/>
    <property type="project" value="UniProtKB-SubCell"/>
</dbReference>
<dbReference type="PANTHER" id="PTHR31313">
    <property type="entry name" value="TY1 ENHANCER ACTIVATOR"/>
    <property type="match status" value="1"/>
</dbReference>
<dbReference type="PROSITE" id="PS50048">
    <property type="entry name" value="ZN2_CY6_FUNGAL_2"/>
    <property type="match status" value="1"/>
</dbReference>
<dbReference type="SMART" id="SM00906">
    <property type="entry name" value="Fungal_trans"/>
    <property type="match status" value="1"/>
</dbReference>
<feature type="compositionally biased region" description="Low complexity" evidence="8">
    <location>
        <begin position="313"/>
        <end position="323"/>
    </location>
</feature>
<sequence length="1077" mass="119264">MYSSSSAYQQHGGPPGHGLGHGSYRLTPYSTPSAAQPLPLRSPAGGHAQLPLPPPYLPAPRLPPSPYFYPHSATTAITNHHHHHHHHNNNNDNYNNLASPSSQGWPPAAEQRYHGEPSRRMPGYLSSHRGTDPYLDREVVDRREFDVRYEDEGALLVDVGEAAGADADEGHGKIKRKRIQQACKNCSLKRVKCDGSRPCSTCVKNNDECTYGQPKKRGPPKGTTRGGRRSGLTKSASLSERDRMFLGDSYRAYEADADPPPSPGSVVASAGLLALQGRHPVADPDDASNRRRAVSGSYHEGQKRLSSPRQTGSPPSSLSSSSSGYPDALKRAPKLTRKRASSEWERFYSNGRWSEDRMGSKPTPFLQRHRVYEPRQEHRDEPELEHGYEHKHEHELEPPSQWHLAQHKPRSTTMHSDGSLDKTSVSQAAPHARYSPAKIRGIADSADAAITSMYRMAASNSSDETGEIGLTTPVIPERIQVRLFAIYWSTIAYHWPMLYKPAFPRVDGVPVMKEEDHPLLFNAMLAIAASTWDKVSDEDADDGENTFSSKQLSAIFLFRAKYHLFRADNKPSLEAIAALIFMSLLEYGNGPLVQSAHYCWSACRMALDMGLHRNSHGQLTHAEDQSRRRVFWLIFTLDKGIAVQLGRTTVLRDAEIDCPTPNVDEDDEWQTWQDSDQNAYKKQSASSAVAITGRPVRSSTFLLMGVKMGRILEAIIAHYTVIKEKLDPEQRRPWQETVLALHNRVVDWEESLEDSLRWRPGEPQLPHIFNMQLWSKTFYLLVHRKYIGINSPGAAPGMPNSHHECSKAVEAIVDIIATYEKQYGLRNLVPGFIFCIFMATTVILANTTSPEPSVRQHAQGQLDKCISWLESISETWTSASHHLAIIEKLRSGILGDTNKRPLSKQGEQSGTEQGSASSNDGKEAITPPSNDYVNGKVEAAGFNGDMKEDEVHRVAKGFPPKSSDDRAAGLDTAKHLEMSLAGAASSEGHDVVNTTGPVVPFANSTSPIAATAEDDAALLENFWRTMPLGEDLSRWNDFTDSFVRRNTSGTHSTLSSAAPLSVFGRPVTPQNSSREPN</sequence>
<feature type="region of interest" description="Disordered" evidence="8">
    <location>
        <begin position="279"/>
        <end position="341"/>
    </location>
</feature>
<evidence type="ECO:0000313" key="11">
    <source>
        <dbReference type="Proteomes" id="UP000245768"/>
    </source>
</evidence>
<feature type="region of interest" description="Disordered" evidence="8">
    <location>
        <begin position="896"/>
        <end position="937"/>
    </location>
</feature>
<evidence type="ECO:0000256" key="6">
    <source>
        <dbReference type="ARBA" id="ARBA00023163"/>
    </source>
</evidence>
<dbReference type="CDD" id="cd00067">
    <property type="entry name" value="GAL4"/>
    <property type="match status" value="1"/>
</dbReference>
<dbReference type="SMART" id="SM00066">
    <property type="entry name" value="GAL4"/>
    <property type="match status" value="1"/>
</dbReference>
<dbReference type="Gene3D" id="4.10.240.10">
    <property type="entry name" value="Zn(2)-C6 fungal-type DNA-binding domain"/>
    <property type="match status" value="1"/>
</dbReference>
<dbReference type="AlphaFoldDB" id="A0A316YNK1"/>